<feature type="transmembrane region" description="Helical" evidence="4">
    <location>
        <begin position="64"/>
        <end position="87"/>
    </location>
</feature>
<keyword evidence="4" id="KW-1133">Transmembrane helix</keyword>
<feature type="domain" description="PAC" evidence="6">
    <location>
        <begin position="222"/>
        <end position="273"/>
    </location>
</feature>
<gene>
    <name evidence="7" type="ORF">EJ913_10305</name>
</gene>
<dbReference type="GO" id="GO:0000155">
    <property type="term" value="F:phosphorelay sensor kinase activity"/>
    <property type="evidence" value="ECO:0007669"/>
    <property type="project" value="InterPro"/>
</dbReference>
<dbReference type="SUPFAM" id="SSF47384">
    <property type="entry name" value="Homodimeric domain of signal transducing histidine kinase"/>
    <property type="match status" value="1"/>
</dbReference>
<reference evidence="7 8" key="1">
    <citation type="submission" date="2018-12" db="EMBL/GenBank/DDBJ databases">
        <authorList>
            <person name="Yang Y."/>
        </authorList>
    </citation>
    <scope>NUCLEOTIDE SEQUENCE [LARGE SCALE GENOMIC DNA]</scope>
    <source>
        <strain evidence="7 8">GSF71</strain>
    </source>
</reference>
<dbReference type="InterPro" id="IPR000014">
    <property type="entry name" value="PAS"/>
</dbReference>
<dbReference type="InterPro" id="IPR036097">
    <property type="entry name" value="HisK_dim/P_sf"/>
</dbReference>
<dbReference type="Pfam" id="PF25487">
    <property type="entry name" value="ETR1_N"/>
    <property type="match status" value="1"/>
</dbReference>
<evidence type="ECO:0000256" key="4">
    <source>
        <dbReference type="SAM" id="Phobius"/>
    </source>
</evidence>
<sequence length="523" mass="57343">MAMGLESGWDASDFVPHGVCLLWRTDILALHVAADVLTGLSYFSIPLALLYFVHRRRDIELGWVALLFALFIVACGSTHFFSVWTLWNADYVTEGVVKAFTALVSLLTAATLWVLMPRLLALPSPRQLAEANAALHREIEIRKQAEQRYAGFFNNLDEALFIVSIQPDGQFVFDAINPALARATGLDPEQLRGRPVTEALGHELAGSVMAHYAECRDGGVPVDYEEVLDLPAGRRDFHTVLVPVRDADGRVVQILGSGRDITDRKRFQEDAVQTTKMATLGTLAAGMAHEMSQPLNVIRLWTENMLTRLRDGAVDSDRIERAMTLVINQTERMGKLIDHVRMFGRRDDGGYCGFAPGETVRNALDLVRHQYELENIALFEDVAPVSGEVRGRPLQLEQVVLNLLSNARDAIQARRAAGGDAGRIDVVVQGDATLDFAVIQVTDDGGGIDSAILPRIFDPFFTTKDVGSGTGLGLSIGYGIIDSMNGRIEAVNVELDGGRRGVCFTITLPVQPLSLQDRELSHA</sequence>
<dbReference type="InterPro" id="IPR036890">
    <property type="entry name" value="HATPase_C_sf"/>
</dbReference>
<dbReference type="CDD" id="cd00130">
    <property type="entry name" value="PAS"/>
    <property type="match status" value="1"/>
</dbReference>
<keyword evidence="4" id="KW-0812">Transmembrane</keyword>
<dbReference type="Pfam" id="PF02518">
    <property type="entry name" value="HATPase_c"/>
    <property type="match status" value="1"/>
</dbReference>
<dbReference type="PRINTS" id="PR00344">
    <property type="entry name" value="BCTRLSENSOR"/>
</dbReference>
<feature type="domain" description="Histidine kinase" evidence="5">
    <location>
        <begin position="286"/>
        <end position="512"/>
    </location>
</feature>
<evidence type="ECO:0000313" key="7">
    <source>
        <dbReference type="EMBL" id="RUQ72942.1"/>
    </source>
</evidence>
<dbReference type="NCBIfam" id="TIGR00229">
    <property type="entry name" value="sensory_box"/>
    <property type="match status" value="1"/>
</dbReference>
<dbReference type="InterPro" id="IPR013656">
    <property type="entry name" value="PAS_4"/>
</dbReference>
<dbReference type="PANTHER" id="PTHR43065">
    <property type="entry name" value="SENSOR HISTIDINE KINASE"/>
    <property type="match status" value="1"/>
</dbReference>
<dbReference type="CDD" id="cd00082">
    <property type="entry name" value="HisKA"/>
    <property type="match status" value="1"/>
</dbReference>
<proteinExistence type="predicted"/>
<evidence type="ECO:0000256" key="3">
    <source>
        <dbReference type="ARBA" id="ARBA00022553"/>
    </source>
</evidence>
<evidence type="ECO:0000313" key="8">
    <source>
        <dbReference type="Proteomes" id="UP000280346"/>
    </source>
</evidence>
<dbReference type="InterPro" id="IPR004358">
    <property type="entry name" value="Sig_transdc_His_kin-like_C"/>
</dbReference>
<keyword evidence="4" id="KW-0472">Membrane</keyword>
<dbReference type="EMBL" id="RZIJ01000006">
    <property type="protein sequence ID" value="RUQ72942.1"/>
    <property type="molecule type" value="Genomic_DNA"/>
</dbReference>
<name>A0A3S0XC75_9PROT</name>
<feature type="transmembrane region" description="Helical" evidence="4">
    <location>
        <begin position="28"/>
        <end position="52"/>
    </location>
</feature>
<evidence type="ECO:0000259" key="5">
    <source>
        <dbReference type="PROSITE" id="PS50109"/>
    </source>
</evidence>
<dbReference type="InterPro" id="IPR035965">
    <property type="entry name" value="PAS-like_dom_sf"/>
</dbReference>
<comment type="catalytic activity">
    <reaction evidence="1">
        <text>ATP + protein L-histidine = ADP + protein N-phospho-L-histidine.</text>
        <dbReference type="EC" id="2.7.13.3"/>
    </reaction>
</comment>
<organism evidence="7 8">
    <name type="scientific">Azospirillum doebereinerae</name>
    <dbReference type="NCBI Taxonomy" id="92933"/>
    <lineage>
        <taxon>Bacteria</taxon>
        <taxon>Pseudomonadati</taxon>
        <taxon>Pseudomonadota</taxon>
        <taxon>Alphaproteobacteria</taxon>
        <taxon>Rhodospirillales</taxon>
        <taxon>Azospirillaceae</taxon>
        <taxon>Azospirillum</taxon>
    </lineage>
</organism>
<dbReference type="Gene3D" id="1.10.287.130">
    <property type="match status" value="1"/>
</dbReference>
<keyword evidence="3" id="KW-0597">Phosphoprotein</keyword>
<dbReference type="Gene3D" id="3.30.565.10">
    <property type="entry name" value="Histidine kinase-like ATPase, C-terminal domain"/>
    <property type="match status" value="1"/>
</dbReference>
<dbReference type="Pfam" id="PF08448">
    <property type="entry name" value="PAS_4"/>
    <property type="match status" value="1"/>
</dbReference>
<evidence type="ECO:0000259" key="6">
    <source>
        <dbReference type="PROSITE" id="PS50113"/>
    </source>
</evidence>
<dbReference type="Gene3D" id="3.30.450.20">
    <property type="entry name" value="PAS domain"/>
    <property type="match status" value="1"/>
</dbReference>
<evidence type="ECO:0000256" key="1">
    <source>
        <dbReference type="ARBA" id="ARBA00000085"/>
    </source>
</evidence>
<evidence type="ECO:0000256" key="2">
    <source>
        <dbReference type="ARBA" id="ARBA00012438"/>
    </source>
</evidence>
<dbReference type="OrthoDB" id="9789238at2"/>
<dbReference type="SMART" id="SM00091">
    <property type="entry name" value="PAS"/>
    <property type="match status" value="1"/>
</dbReference>
<dbReference type="Proteomes" id="UP000280346">
    <property type="component" value="Unassembled WGS sequence"/>
</dbReference>
<protein>
    <recommendedName>
        <fullName evidence="2">histidine kinase</fullName>
        <ecNumber evidence="2">2.7.13.3</ecNumber>
    </recommendedName>
</protein>
<dbReference type="PANTHER" id="PTHR43065:SF42">
    <property type="entry name" value="TWO-COMPONENT SENSOR PPRA"/>
    <property type="match status" value="1"/>
</dbReference>
<dbReference type="PROSITE" id="PS50109">
    <property type="entry name" value="HIS_KIN"/>
    <property type="match status" value="1"/>
</dbReference>
<dbReference type="EC" id="2.7.13.3" evidence="2"/>
<dbReference type="RefSeq" id="WP_126997427.1">
    <property type="nucleotide sequence ID" value="NZ_JBNPXW010000010.1"/>
</dbReference>
<dbReference type="InterPro" id="IPR005467">
    <property type="entry name" value="His_kinase_dom"/>
</dbReference>
<dbReference type="InterPro" id="IPR058544">
    <property type="entry name" value="ETR1_N"/>
</dbReference>
<keyword evidence="8" id="KW-1185">Reference proteome</keyword>
<comment type="caution">
    <text evidence="7">The sequence shown here is derived from an EMBL/GenBank/DDBJ whole genome shotgun (WGS) entry which is preliminary data.</text>
</comment>
<accession>A0A3S0XC75</accession>
<dbReference type="SUPFAM" id="SSF55785">
    <property type="entry name" value="PYP-like sensor domain (PAS domain)"/>
    <property type="match status" value="1"/>
</dbReference>
<dbReference type="InterPro" id="IPR003594">
    <property type="entry name" value="HATPase_dom"/>
</dbReference>
<dbReference type="AlphaFoldDB" id="A0A3S0XC75"/>
<dbReference type="SMART" id="SM00388">
    <property type="entry name" value="HisKA"/>
    <property type="match status" value="1"/>
</dbReference>
<dbReference type="InterPro" id="IPR000700">
    <property type="entry name" value="PAS-assoc_C"/>
</dbReference>
<dbReference type="Pfam" id="PF00512">
    <property type="entry name" value="HisKA"/>
    <property type="match status" value="1"/>
</dbReference>
<dbReference type="InterPro" id="IPR003661">
    <property type="entry name" value="HisK_dim/P_dom"/>
</dbReference>
<dbReference type="PROSITE" id="PS50113">
    <property type="entry name" value="PAC"/>
    <property type="match status" value="1"/>
</dbReference>
<dbReference type="SUPFAM" id="SSF55874">
    <property type="entry name" value="ATPase domain of HSP90 chaperone/DNA topoisomerase II/histidine kinase"/>
    <property type="match status" value="1"/>
</dbReference>
<dbReference type="SMART" id="SM00387">
    <property type="entry name" value="HATPase_c"/>
    <property type="match status" value="1"/>
</dbReference>